<accession>A0A8S1EQQ2</accession>
<organism evidence="1 2">
    <name type="scientific">Caenorhabditis bovis</name>
    <dbReference type="NCBI Taxonomy" id="2654633"/>
    <lineage>
        <taxon>Eukaryota</taxon>
        <taxon>Metazoa</taxon>
        <taxon>Ecdysozoa</taxon>
        <taxon>Nematoda</taxon>
        <taxon>Chromadorea</taxon>
        <taxon>Rhabditida</taxon>
        <taxon>Rhabditina</taxon>
        <taxon>Rhabditomorpha</taxon>
        <taxon>Rhabditoidea</taxon>
        <taxon>Rhabditidae</taxon>
        <taxon>Peloderinae</taxon>
        <taxon>Caenorhabditis</taxon>
    </lineage>
</organism>
<evidence type="ECO:0000313" key="2">
    <source>
        <dbReference type="Proteomes" id="UP000494206"/>
    </source>
</evidence>
<dbReference type="AlphaFoldDB" id="A0A8S1EQQ2"/>
<name>A0A8S1EQQ2_9PELO</name>
<evidence type="ECO:0000313" key="1">
    <source>
        <dbReference type="EMBL" id="CAB3401734.1"/>
    </source>
</evidence>
<dbReference type="OrthoDB" id="10607019at2759"/>
<dbReference type="EMBL" id="CADEPM010000003">
    <property type="protein sequence ID" value="CAB3401734.1"/>
    <property type="molecule type" value="Genomic_DNA"/>
</dbReference>
<protein>
    <submittedName>
        <fullName evidence="1">Uncharacterized protein</fullName>
    </submittedName>
</protein>
<gene>
    <name evidence="1" type="ORF">CBOVIS_LOCUS4441</name>
</gene>
<reference evidence="1 2" key="1">
    <citation type="submission" date="2020-04" db="EMBL/GenBank/DDBJ databases">
        <authorList>
            <person name="Laetsch R D."/>
            <person name="Stevens L."/>
            <person name="Kumar S."/>
            <person name="Blaxter L. M."/>
        </authorList>
    </citation>
    <scope>NUCLEOTIDE SEQUENCE [LARGE SCALE GENOMIC DNA]</scope>
</reference>
<keyword evidence="2" id="KW-1185">Reference proteome</keyword>
<dbReference type="Proteomes" id="UP000494206">
    <property type="component" value="Unassembled WGS sequence"/>
</dbReference>
<comment type="caution">
    <text evidence="1">The sequence shown here is derived from an EMBL/GenBank/DDBJ whole genome shotgun (WGS) entry which is preliminary data.</text>
</comment>
<sequence>MEKNEEDENRRFRKFIVEISVLLNDRIKKGCDKIQFRDFERDYEERIGKIFKKRMEHFAKSYPAITLTKLLNAIPKNLHTFKIETDENGIQWIIANSKNTTAVSEDPTYNAYEETIGSRIVFSLPTWPWATNAFRENEREKYELAISRRDPIECWKLAREWWGPHVPKLSQLLLILKRVGCERIELTRLDSYLSKAAPPVWCGDSKTYECNYEVFGVSKSKLAQLNLLVRCDAKNRNLVTINKIIHFIEFREISNPLTAYIYDYALNYPGATSDEISEMLFHHGFKLGTSEEGCRNVLKEALNDPENFVVERRRIHARLYDDHAVVPMFFSPYNDDINTNCVH</sequence>
<proteinExistence type="predicted"/>